<reference evidence="4" key="1">
    <citation type="submission" date="2022-09" db="EMBL/GenBank/DDBJ databases">
        <title>genome sequence of Deinococcus rubellus.</title>
        <authorList>
            <person name="Srinivasan S."/>
        </authorList>
    </citation>
    <scope>NUCLEOTIDE SEQUENCE</scope>
    <source>
        <strain evidence="4">Ant6</strain>
    </source>
</reference>
<evidence type="ECO:0000256" key="3">
    <source>
        <dbReference type="SAM" id="Phobius"/>
    </source>
</evidence>
<dbReference type="InterPro" id="IPR052943">
    <property type="entry name" value="TMTC_O-mannosyl-trnsfr"/>
</dbReference>
<feature type="repeat" description="TPR" evidence="1">
    <location>
        <begin position="198"/>
        <end position="231"/>
    </location>
</feature>
<name>A0ABY5YGZ3_9DEIO</name>
<dbReference type="RefSeq" id="WP_260560267.1">
    <property type="nucleotide sequence ID" value="NZ_BAABEC010000020.1"/>
</dbReference>
<dbReference type="InterPro" id="IPR019734">
    <property type="entry name" value="TPR_rpt"/>
</dbReference>
<evidence type="ECO:0000256" key="2">
    <source>
        <dbReference type="SAM" id="MobiDB-lite"/>
    </source>
</evidence>
<dbReference type="SUPFAM" id="SSF48452">
    <property type="entry name" value="TPR-like"/>
    <property type="match status" value="1"/>
</dbReference>
<sequence>MTESKAAVSLSKPGPAPDSTPPDAELPIPASPVPESSVPPHLEGLNLDWAGYVAAGEYRRALAAARLSPTPLPGSLVSALESLHDFQEHVRAHKYPQARRSLTRLSEDLSEPDPPLAALRRSLQVPTLDAALGSLEASETARHVEPDALRAALAPALDTTLTRAEALNAVGVLHAIHEENGQARQLFEQAAEADPGHYRAISNIGNLELQAGHLKEAEAAQRRAIALSPDFAGAHHNLGVALRRQGRVNDSVKAIRKGQRLAIRRMRDDTPRGLGGAAGSKAATWLKPSTLRIIGLVVAVLVFYFFLKGR</sequence>
<keyword evidence="1" id="KW-0802">TPR repeat</keyword>
<organism evidence="4 5">
    <name type="scientific">Deinococcus rubellus</name>
    <dbReference type="NCBI Taxonomy" id="1889240"/>
    <lineage>
        <taxon>Bacteria</taxon>
        <taxon>Thermotogati</taxon>
        <taxon>Deinococcota</taxon>
        <taxon>Deinococci</taxon>
        <taxon>Deinococcales</taxon>
        <taxon>Deinococcaceae</taxon>
        <taxon>Deinococcus</taxon>
    </lineage>
</organism>
<feature type="region of interest" description="Disordered" evidence="2">
    <location>
        <begin position="1"/>
        <end position="39"/>
    </location>
</feature>
<feature type="repeat" description="TPR" evidence="1">
    <location>
        <begin position="164"/>
        <end position="197"/>
    </location>
</feature>
<evidence type="ECO:0000313" key="5">
    <source>
        <dbReference type="Proteomes" id="UP001060261"/>
    </source>
</evidence>
<evidence type="ECO:0000256" key="1">
    <source>
        <dbReference type="PROSITE-ProRule" id="PRU00339"/>
    </source>
</evidence>
<dbReference type="PANTHER" id="PTHR44809">
    <property type="match status" value="1"/>
</dbReference>
<dbReference type="Proteomes" id="UP001060261">
    <property type="component" value="Chromosome"/>
</dbReference>
<dbReference type="InterPro" id="IPR011990">
    <property type="entry name" value="TPR-like_helical_dom_sf"/>
</dbReference>
<protein>
    <submittedName>
        <fullName evidence="4">Tetratricopeptide repeat protein</fullName>
    </submittedName>
</protein>
<keyword evidence="3" id="KW-0812">Transmembrane</keyword>
<dbReference type="Pfam" id="PF13414">
    <property type="entry name" value="TPR_11"/>
    <property type="match status" value="1"/>
</dbReference>
<dbReference type="PROSITE" id="PS50005">
    <property type="entry name" value="TPR"/>
    <property type="match status" value="2"/>
</dbReference>
<feature type="transmembrane region" description="Helical" evidence="3">
    <location>
        <begin position="290"/>
        <end position="307"/>
    </location>
</feature>
<keyword evidence="3" id="KW-0472">Membrane</keyword>
<proteinExistence type="predicted"/>
<accession>A0ABY5YGZ3</accession>
<dbReference type="SMART" id="SM00028">
    <property type="entry name" value="TPR"/>
    <property type="match status" value="3"/>
</dbReference>
<keyword evidence="3" id="KW-1133">Transmembrane helix</keyword>
<dbReference type="PANTHER" id="PTHR44809:SF1">
    <property type="entry name" value="PROTEIN O-MANNOSYL-TRANSFERASE TMTC1"/>
    <property type="match status" value="1"/>
</dbReference>
<evidence type="ECO:0000313" key="4">
    <source>
        <dbReference type="EMBL" id="UWX63991.1"/>
    </source>
</evidence>
<keyword evidence="5" id="KW-1185">Reference proteome</keyword>
<gene>
    <name evidence="4" type="ORF">N0D28_14930</name>
</gene>
<dbReference type="EMBL" id="CP104213">
    <property type="protein sequence ID" value="UWX63991.1"/>
    <property type="molecule type" value="Genomic_DNA"/>
</dbReference>
<dbReference type="Gene3D" id="1.25.40.10">
    <property type="entry name" value="Tetratricopeptide repeat domain"/>
    <property type="match status" value="1"/>
</dbReference>